<dbReference type="InterPro" id="IPR013083">
    <property type="entry name" value="Znf_RING/FYVE/PHD"/>
</dbReference>
<evidence type="ECO:0000259" key="10">
    <source>
        <dbReference type="PROSITE" id="PS50119"/>
    </source>
</evidence>
<dbReference type="PROSITE" id="PS00518">
    <property type="entry name" value="ZF_RING_1"/>
    <property type="match status" value="1"/>
</dbReference>
<reference evidence="12" key="3">
    <citation type="submission" date="2023-05" db="EMBL/GenBank/DDBJ databases">
        <authorList>
            <person name="Smith C.H."/>
        </authorList>
    </citation>
    <scope>NUCLEOTIDE SEQUENCE</scope>
    <source>
        <strain evidence="12">CHS0354</strain>
        <tissue evidence="12">Mantle</tissue>
    </source>
</reference>
<dbReference type="InterPro" id="IPR000315">
    <property type="entry name" value="Znf_B-box"/>
</dbReference>
<dbReference type="GO" id="GO:0008270">
    <property type="term" value="F:zinc ion binding"/>
    <property type="evidence" value="ECO:0007669"/>
    <property type="project" value="UniProtKB-KW"/>
</dbReference>
<name>A0AAE0SMU4_9BIVA</name>
<feature type="repeat" description="Filamin" evidence="6">
    <location>
        <begin position="391"/>
        <end position="465"/>
    </location>
</feature>
<evidence type="ECO:0000256" key="8">
    <source>
        <dbReference type="SAM" id="MobiDB-lite"/>
    </source>
</evidence>
<accession>A0AAE0SMU4</accession>
<dbReference type="InterPro" id="IPR043136">
    <property type="entry name" value="B30.2/SPRY_sf"/>
</dbReference>
<dbReference type="SMART" id="SM00184">
    <property type="entry name" value="RING"/>
    <property type="match status" value="1"/>
</dbReference>
<dbReference type="InterPro" id="IPR001841">
    <property type="entry name" value="Znf_RING"/>
</dbReference>
<feature type="region of interest" description="Disordered" evidence="8">
    <location>
        <begin position="542"/>
        <end position="564"/>
    </location>
</feature>
<keyword evidence="13" id="KW-1185">Reference proteome</keyword>
<evidence type="ECO:0000256" key="1">
    <source>
        <dbReference type="ARBA" id="ARBA00022723"/>
    </source>
</evidence>
<dbReference type="Gene3D" id="3.30.40.10">
    <property type="entry name" value="Zinc/RING finger domain, C3HC4 (zinc finger)"/>
    <property type="match status" value="1"/>
</dbReference>
<evidence type="ECO:0000313" key="12">
    <source>
        <dbReference type="EMBL" id="KAK3594891.1"/>
    </source>
</evidence>
<evidence type="ECO:0000256" key="3">
    <source>
        <dbReference type="ARBA" id="ARBA00022771"/>
    </source>
</evidence>
<dbReference type="PANTHER" id="PTHR25462">
    <property type="entry name" value="BONUS, ISOFORM C-RELATED"/>
    <property type="match status" value="1"/>
</dbReference>
<dbReference type="Pfam" id="PF13445">
    <property type="entry name" value="zf-RING_UBOX"/>
    <property type="match status" value="1"/>
</dbReference>
<dbReference type="PROSITE" id="PS50194">
    <property type="entry name" value="FILAMIN_REPEAT"/>
    <property type="match status" value="1"/>
</dbReference>
<evidence type="ECO:0000256" key="6">
    <source>
        <dbReference type="PROSITE-ProRule" id="PRU00087"/>
    </source>
</evidence>
<feature type="region of interest" description="Disordered" evidence="8">
    <location>
        <begin position="781"/>
        <end position="817"/>
    </location>
</feature>
<dbReference type="InterPro" id="IPR014756">
    <property type="entry name" value="Ig_E-set"/>
</dbReference>
<reference evidence="12" key="2">
    <citation type="journal article" date="2021" name="Genome Biol. Evol.">
        <title>Developing a high-quality reference genome for a parasitic bivalve with doubly uniparental inheritance (Bivalvia: Unionida).</title>
        <authorList>
            <person name="Smith C.H."/>
        </authorList>
    </citation>
    <scope>NUCLEOTIDE SEQUENCE</scope>
    <source>
        <strain evidence="12">CHS0354</strain>
        <tissue evidence="12">Mantle</tissue>
    </source>
</reference>
<dbReference type="SUPFAM" id="SSF81296">
    <property type="entry name" value="E set domains"/>
    <property type="match status" value="1"/>
</dbReference>
<dbReference type="SUPFAM" id="SSF57850">
    <property type="entry name" value="RING/U-box"/>
    <property type="match status" value="1"/>
</dbReference>
<feature type="domain" description="RING-type" evidence="9">
    <location>
        <begin position="14"/>
        <end position="57"/>
    </location>
</feature>
<dbReference type="Gene3D" id="2.60.40.10">
    <property type="entry name" value="Immunoglobulins"/>
    <property type="match status" value="1"/>
</dbReference>
<dbReference type="CDD" id="cd19757">
    <property type="entry name" value="Bbox1"/>
    <property type="match status" value="1"/>
</dbReference>
<dbReference type="Proteomes" id="UP001195483">
    <property type="component" value="Unassembled WGS sequence"/>
</dbReference>
<dbReference type="PROSITE" id="PS50188">
    <property type="entry name" value="B302_SPRY"/>
    <property type="match status" value="1"/>
</dbReference>
<feature type="domain" description="B box-type" evidence="10">
    <location>
        <begin position="89"/>
        <end position="136"/>
    </location>
</feature>
<protein>
    <submittedName>
        <fullName evidence="12">Uncharacterized protein</fullName>
    </submittedName>
</protein>
<evidence type="ECO:0000313" key="13">
    <source>
        <dbReference type="Proteomes" id="UP001195483"/>
    </source>
</evidence>
<evidence type="ECO:0000256" key="5">
    <source>
        <dbReference type="PROSITE-ProRule" id="PRU00024"/>
    </source>
</evidence>
<keyword evidence="1" id="KW-0479">Metal-binding</keyword>
<dbReference type="PROSITE" id="PS50119">
    <property type="entry name" value="ZF_BBOX"/>
    <property type="match status" value="1"/>
</dbReference>
<keyword evidence="7" id="KW-0175">Coiled coil</keyword>
<dbReference type="PROSITE" id="PS50089">
    <property type="entry name" value="ZF_RING_2"/>
    <property type="match status" value="1"/>
</dbReference>
<keyword evidence="3 5" id="KW-0863">Zinc-finger</keyword>
<dbReference type="SUPFAM" id="SSF57845">
    <property type="entry name" value="B-box zinc-binding domain"/>
    <property type="match status" value="1"/>
</dbReference>
<dbReference type="InterPro" id="IPR017868">
    <property type="entry name" value="Filamin/ABP280_repeat-like"/>
</dbReference>
<evidence type="ECO:0000256" key="4">
    <source>
        <dbReference type="ARBA" id="ARBA00022833"/>
    </source>
</evidence>
<dbReference type="InterPro" id="IPR017907">
    <property type="entry name" value="Znf_RING_CS"/>
</dbReference>
<dbReference type="EMBL" id="JAEAOA010001253">
    <property type="protein sequence ID" value="KAK3594891.1"/>
    <property type="molecule type" value="Genomic_DNA"/>
</dbReference>
<evidence type="ECO:0000259" key="9">
    <source>
        <dbReference type="PROSITE" id="PS50089"/>
    </source>
</evidence>
<proteinExistence type="predicted"/>
<dbReference type="InterPro" id="IPR047153">
    <property type="entry name" value="TRIM45/56/19-like"/>
</dbReference>
<dbReference type="AlphaFoldDB" id="A0AAE0SMU4"/>
<evidence type="ECO:0000259" key="11">
    <source>
        <dbReference type="PROSITE" id="PS50188"/>
    </source>
</evidence>
<dbReference type="SUPFAM" id="SSF49899">
    <property type="entry name" value="Concanavalin A-like lectins/glucanases"/>
    <property type="match status" value="1"/>
</dbReference>
<dbReference type="SMART" id="SM00336">
    <property type="entry name" value="BBOX"/>
    <property type="match status" value="2"/>
</dbReference>
<reference evidence="12" key="1">
    <citation type="journal article" date="2021" name="Genome Biol. Evol.">
        <title>A High-Quality Reference Genome for a Parasitic Bivalve with Doubly Uniparental Inheritance (Bivalvia: Unionida).</title>
        <authorList>
            <person name="Smith C.H."/>
        </authorList>
    </citation>
    <scope>NUCLEOTIDE SEQUENCE</scope>
    <source>
        <strain evidence="12">CHS0354</strain>
    </source>
</reference>
<sequence>MLNVEDLKDEFLICEVCQEEFDEEFHTPRVLPCLHTFCHKCLEGLVRDWTVVCPTCRIKHTVPGDNIKNFPKENTRRSLRDFVRLKRKSHQIHCKDCPDSGIAAYFCKECQAFMCAECTHAHLRNFMSRNHQIANFEQLRKYGLETFQRQLTCSITGHDGQILMYFCAGKNCQKPLCKMCTVLDHDETKGHVIRKIQDVYDEQRQIVSELMKKVEDKIAFAKNVMQETETEIGNLENKENMLKREIDIEMDAGVKMLEIRRRELKDNLTTRVREKKSVLQKQTDYLRYYLSLMTSAREFSSHSIIHSMPAEFVQLTRTISDRLAELRQAHLDACPLENSYIAFDKMQMGQEFKTYVLDMGKIRSTAIFPPKTLVEPLEAPLGQETEVLKVFLYDAKGRPQKDSFDAIVVEIKDSKGNIVVCQVQDAKTVDGCYKVICKPTIHGTHRAKIRVLGRSVNEEGFRFTVRAPGEIDKRFGDILCVGFVFDNETVHIERSISNDGKIMRSDVETLRRMAGLRTRTFRAIARGRRRFPWELENSIKERQQKEKDEKQEKDKENIREVKRFPAKSKKQEPVRVESAGALEDREKIQDQLRTQDEKAIVAFIEKKEKTFWSKKLKKYTGCLGSKSFKAPGKFYWEVHVHYRIHVTLLRNALLFEIGIGRIESAHTSFYVGSQTFAWSFSGERCGDHKQVCHKFRHRRVMFNHQPITQDTAGSHHTAIYGFLLDMDKREWTVIDRHSGKILHVFTNIDTTEPLWPIFGTYNPYSVHVELTLRSGREITSLPDTIRPPSASSKTKASIHKRKQSKSTNFLEDVKYKD</sequence>
<keyword evidence="2" id="KW-0677">Repeat</keyword>
<dbReference type="InterPro" id="IPR013783">
    <property type="entry name" value="Ig-like_fold"/>
</dbReference>
<dbReference type="InterPro" id="IPR013320">
    <property type="entry name" value="ConA-like_dom_sf"/>
</dbReference>
<dbReference type="PANTHER" id="PTHR25462:SF296">
    <property type="entry name" value="MEIOTIC P26, ISOFORM F"/>
    <property type="match status" value="1"/>
</dbReference>
<comment type="caution">
    <text evidence="12">The sequence shown here is derived from an EMBL/GenBank/DDBJ whole genome shotgun (WGS) entry which is preliminary data.</text>
</comment>
<dbReference type="InterPro" id="IPR027370">
    <property type="entry name" value="Znf-RING_euk"/>
</dbReference>
<dbReference type="Gene3D" id="2.60.120.920">
    <property type="match status" value="1"/>
</dbReference>
<evidence type="ECO:0000256" key="7">
    <source>
        <dbReference type="SAM" id="Coils"/>
    </source>
</evidence>
<evidence type="ECO:0000256" key="2">
    <source>
        <dbReference type="ARBA" id="ARBA00022737"/>
    </source>
</evidence>
<keyword evidence="4" id="KW-0862">Zinc</keyword>
<feature type="coiled-coil region" evidence="7">
    <location>
        <begin position="211"/>
        <end position="245"/>
    </location>
</feature>
<dbReference type="InterPro" id="IPR001870">
    <property type="entry name" value="B30.2/SPRY"/>
</dbReference>
<feature type="domain" description="B30.2/SPRY" evidence="11">
    <location>
        <begin position="561"/>
        <end position="777"/>
    </location>
</feature>
<organism evidence="12 13">
    <name type="scientific">Potamilus streckersoni</name>
    <dbReference type="NCBI Taxonomy" id="2493646"/>
    <lineage>
        <taxon>Eukaryota</taxon>
        <taxon>Metazoa</taxon>
        <taxon>Spiralia</taxon>
        <taxon>Lophotrochozoa</taxon>
        <taxon>Mollusca</taxon>
        <taxon>Bivalvia</taxon>
        <taxon>Autobranchia</taxon>
        <taxon>Heteroconchia</taxon>
        <taxon>Palaeoheterodonta</taxon>
        <taxon>Unionida</taxon>
        <taxon>Unionoidea</taxon>
        <taxon>Unionidae</taxon>
        <taxon>Ambleminae</taxon>
        <taxon>Lampsilini</taxon>
        <taxon>Potamilus</taxon>
    </lineage>
</organism>
<dbReference type="Gene3D" id="3.30.160.60">
    <property type="entry name" value="Classic Zinc Finger"/>
    <property type="match status" value="1"/>
</dbReference>
<gene>
    <name evidence="12" type="ORF">CHS0354_020551</name>
</gene>